<dbReference type="CDD" id="cd02165">
    <property type="entry name" value="NMNAT"/>
    <property type="match status" value="1"/>
</dbReference>
<dbReference type="PANTHER" id="PTHR39321:SF3">
    <property type="entry name" value="PHOSPHOPANTETHEINE ADENYLYLTRANSFERASE"/>
    <property type="match status" value="1"/>
</dbReference>
<feature type="domain" description="Cytidyltransferase-like" evidence="13">
    <location>
        <begin position="34"/>
        <end position="212"/>
    </location>
</feature>
<keyword evidence="5 11" id="KW-0808">Transferase</keyword>
<gene>
    <name evidence="11" type="primary">nadD</name>
    <name evidence="14" type="ORF">GbCGDNIH9_1709</name>
</gene>
<dbReference type="EC" id="2.7.7.18" evidence="11"/>
<organism evidence="14 15">
    <name type="scientific">Granulibacter bethesdensis</name>
    <dbReference type="NCBI Taxonomy" id="364410"/>
    <lineage>
        <taxon>Bacteria</taxon>
        <taxon>Pseudomonadati</taxon>
        <taxon>Pseudomonadota</taxon>
        <taxon>Alphaproteobacteria</taxon>
        <taxon>Acetobacterales</taxon>
        <taxon>Acetobacteraceae</taxon>
        <taxon>Granulibacter</taxon>
    </lineage>
</organism>
<evidence type="ECO:0000256" key="6">
    <source>
        <dbReference type="ARBA" id="ARBA00022695"/>
    </source>
</evidence>
<comment type="similarity">
    <text evidence="3 11">Belongs to the NadD family.</text>
</comment>
<feature type="region of interest" description="Disordered" evidence="12">
    <location>
        <begin position="1"/>
        <end position="22"/>
    </location>
</feature>
<dbReference type="InterPro" id="IPR004821">
    <property type="entry name" value="Cyt_trans-like"/>
</dbReference>
<dbReference type="AlphaFoldDB" id="A0AAC9P8Y0"/>
<dbReference type="GO" id="GO:0009435">
    <property type="term" value="P:NAD+ biosynthetic process"/>
    <property type="evidence" value="ECO:0007669"/>
    <property type="project" value="UniProtKB-UniRule"/>
</dbReference>
<evidence type="ECO:0000256" key="1">
    <source>
        <dbReference type="ARBA" id="ARBA00002324"/>
    </source>
</evidence>
<accession>A0AAC9P8Y0</accession>
<dbReference type="InterPro" id="IPR014729">
    <property type="entry name" value="Rossmann-like_a/b/a_fold"/>
</dbReference>
<evidence type="ECO:0000256" key="9">
    <source>
        <dbReference type="ARBA" id="ARBA00023027"/>
    </source>
</evidence>
<evidence type="ECO:0000256" key="12">
    <source>
        <dbReference type="SAM" id="MobiDB-lite"/>
    </source>
</evidence>
<keyword evidence="7 11" id="KW-0547">Nucleotide-binding</keyword>
<comment type="pathway">
    <text evidence="2 11">Cofactor biosynthesis; NAD(+) biosynthesis; deamido-NAD(+) from nicotinate D-ribonucleotide: step 1/1.</text>
</comment>
<dbReference type="EMBL" id="CP018191">
    <property type="protein sequence ID" value="APH55011.1"/>
    <property type="molecule type" value="Genomic_DNA"/>
</dbReference>
<evidence type="ECO:0000256" key="3">
    <source>
        <dbReference type="ARBA" id="ARBA00009014"/>
    </source>
</evidence>
<dbReference type="GO" id="GO:0005524">
    <property type="term" value="F:ATP binding"/>
    <property type="evidence" value="ECO:0007669"/>
    <property type="project" value="UniProtKB-KW"/>
</dbReference>
<dbReference type="Pfam" id="PF01467">
    <property type="entry name" value="CTP_transf_like"/>
    <property type="match status" value="1"/>
</dbReference>
<dbReference type="SUPFAM" id="SSF52374">
    <property type="entry name" value="Nucleotidylyl transferase"/>
    <property type="match status" value="1"/>
</dbReference>
<keyword evidence="4 11" id="KW-0662">Pyridine nucleotide biosynthesis</keyword>
<evidence type="ECO:0000313" key="15">
    <source>
        <dbReference type="Proteomes" id="UP000182373"/>
    </source>
</evidence>
<keyword evidence="6 11" id="KW-0548">Nucleotidyltransferase</keyword>
<keyword evidence="9 11" id="KW-0520">NAD</keyword>
<dbReference type="PANTHER" id="PTHR39321">
    <property type="entry name" value="NICOTINATE-NUCLEOTIDE ADENYLYLTRANSFERASE-RELATED"/>
    <property type="match status" value="1"/>
</dbReference>
<protein>
    <recommendedName>
        <fullName evidence="11">Probable nicotinate-nucleotide adenylyltransferase</fullName>
        <ecNumber evidence="11">2.7.7.18</ecNumber>
    </recommendedName>
    <alternativeName>
        <fullName evidence="11">Deamido-NAD(+) diphosphorylase</fullName>
    </alternativeName>
    <alternativeName>
        <fullName evidence="11">Deamido-NAD(+) pyrophosphorylase</fullName>
    </alternativeName>
    <alternativeName>
        <fullName evidence="11">Nicotinate mononucleotide adenylyltransferase</fullName>
        <shortName evidence="11">NaMN adenylyltransferase</shortName>
    </alternativeName>
</protein>
<name>A0AAC9P8Y0_9PROT</name>
<evidence type="ECO:0000256" key="4">
    <source>
        <dbReference type="ARBA" id="ARBA00022642"/>
    </source>
</evidence>
<dbReference type="HAMAP" id="MF_00244">
    <property type="entry name" value="NaMN_adenylyltr"/>
    <property type="match status" value="1"/>
</dbReference>
<dbReference type="InterPro" id="IPR005248">
    <property type="entry name" value="NadD/NMNAT"/>
</dbReference>
<evidence type="ECO:0000256" key="8">
    <source>
        <dbReference type="ARBA" id="ARBA00022840"/>
    </source>
</evidence>
<evidence type="ECO:0000256" key="2">
    <source>
        <dbReference type="ARBA" id="ARBA00005019"/>
    </source>
</evidence>
<reference evidence="15" key="1">
    <citation type="submission" date="2016-11" db="EMBL/GenBank/DDBJ databases">
        <title>Comparative genomic and phenotypic analysis of Granulibacter bethesdensis clinical isolates from patients with chronic granulomatous disease.</title>
        <authorList>
            <person name="Zarember K.A."/>
            <person name="Porcella S.F."/>
            <person name="Chu J."/>
            <person name="Ding L."/>
            <person name="Dahlstrom E."/>
            <person name="Barbian K."/>
            <person name="Martens C."/>
            <person name="Sykora L."/>
            <person name="Kramer S."/>
            <person name="Pettinato A.M."/>
            <person name="Hong H."/>
            <person name="Wald G."/>
            <person name="Berg L.J."/>
            <person name="Rogge L.S."/>
            <person name="Greenberg D.E."/>
            <person name="Falcone E.L."/>
            <person name="Neves J.F."/>
            <person name="Simoes M.J."/>
            <person name="Casal M."/>
            <person name="Rodriguez-Lopez F.C."/>
            <person name="Zelazny A."/>
            <person name="Gallin J.I."/>
            <person name="Holland S.M."/>
        </authorList>
    </citation>
    <scope>NUCLEOTIDE SEQUENCE [LARGE SCALE GENOMIC DNA]</scope>
    <source>
        <strain evidence="15">NIH9.1</strain>
    </source>
</reference>
<comment type="catalytic activity">
    <reaction evidence="10 11">
        <text>nicotinate beta-D-ribonucleotide + ATP + H(+) = deamido-NAD(+) + diphosphate</text>
        <dbReference type="Rhea" id="RHEA:22860"/>
        <dbReference type="ChEBI" id="CHEBI:15378"/>
        <dbReference type="ChEBI" id="CHEBI:30616"/>
        <dbReference type="ChEBI" id="CHEBI:33019"/>
        <dbReference type="ChEBI" id="CHEBI:57502"/>
        <dbReference type="ChEBI" id="CHEBI:58437"/>
        <dbReference type="EC" id="2.7.7.18"/>
    </reaction>
</comment>
<proteinExistence type="inferred from homology"/>
<evidence type="ECO:0000259" key="13">
    <source>
        <dbReference type="Pfam" id="PF01467"/>
    </source>
</evidence>
<comment type="function">
    <text evidence="1 11">Catalyzes the reversible adenylation of nicotinate mononucleotide (NaMN) to nicotinic acid adenine dinucleotide (NaAD).</text>
</comment>
<dbReference type="Gene3D" id="3.40.50.620">
    <property type="entry name" value="HUPs"/>
    <property type="match status" value="1"/>
</dbReference>
<keyword evidence="8 11" id="KW-0067">ATP-binding</keyword>
<dbReference type="NCBIfam" id="NF000843">
    <property type="entry name" value="PRK00071.2-2"/>
    <property type="match status" value="1"/>
</dbReference>
<evidence type="ECO:0000256" key="11">
    <source>
        <dbReference type="HAMAP-Rule" id="MF_00244"/>
    </source>
</evidence>
<dbReference type="Proteomes" id="UP000182373">
    <property type="component" value="Chromosome"/>
</dbReference>
<evidence type="ECO:0000313" key="14">
    <source>
        <dbReference type="EMBL" id="APH55011.1"/>
    </source>
</evidence>
<dbReference type="GO" id="GO:0004515">
    <property type="term" value="F:nicotinate-nucleotide adenylyltransferase activity"/>
    <property type="evidence" value="ECO:0007669"/>
    <property type="project" value="UniProtKB-UniRule"/>
</dbReference>
<evidence type="ECO:0000256" key="7">
    <source>
        <dbReference type="ARBA" id="ARBA00022741"/>
    </source>
</evidence>
<evidence type="ECO:0000256" key="5">
    <source>
        <dbReference type="ARBA" id="ARBA00022679"/>
    </source>
</evidence>
<sequence>MPHFSSSPFIDRVPGPMTDPLPKFGDRRRIRIGLLGGSFNPAHAGHALIARHFRQRLRLHQVWLMVSPGNPLKSGDDMAPLAARLASARAIADGRHIIATTIESRLGTRYTADTLARLRTLFPCARFVWLMGADNLAGFPRWRNWRGIAAEWPFAVHPRPGYTARALSGQAASVLRRYRRPEREAPLLADLPPPAWMMLRLPESPLSATQIRVAFAHNRTGMQSTEEAESGPAESR</sequence>
<evidence type="ECO:0000256" key="10">
    <source>
        <dbReference type="ARBA" id="ARBA00048721"/>
    </source>
</evidence>